<dbReference type="RefSeq" id="WP_096570411.1">
    <property type="nucleotide sequence ID" value="NZ_JAQMTI010000095.1"/>
</dbReference>
<dbReference type="InterPro" id="IPR036322">
    <property type="entry name" value="WD40_repeat_dom_sf"/>
</dbReference>
<feature type="transmembrane region" description="Helical" evidence="4">
    <location>
        <begin position="291"/>
        <end position="311"/>
    </location>
</feature>
<feature type="repeat" description="WD" evidence="3">
    <location>
        <begin position="1648"/>
        <end position="1679"/>
    </location>
</feature>
<feature type="repeat" description="WD" evidence="3">
    <location>
        <begin position="115"/>
        <end position="156"/>
    </location>
</feature>
<dbReference type="SUPFAM" id="SSF50978">
    <property type="entry name" value="WD40 repeat-like"/>
    <property type="match status" value="1"/>
</dbReference>
<evidence type="ECO:0000256" key="3">
    <source>
        <dbReference type="PROSITE-ProRule" id="PRU00221"/>
    </source>
</evidence>
<dbReference type="PROSITE" id="PS50082">
    <property type="entry name" value="WD_REPEATS_2"/>
    <property type="match status" value="7"/>
</dbReference>
<proteinExistence type="predicted"/>
<dbReference type="PANTHER" id="PTHR19848">
    <property type="entry name" value="WD40 REPEAT PROTEIN"/>
    <property type="match status" value="1"/>
</dbReference>
<reference evidence="5 6" key="1">
    <citation type="submission" date="2023-01" db="EMBL/GenBank/DDBJ databases">
        <title>Genomes from the Australian National Cyanobacteria Reference Collection.</title>
        <authorList>
            <person name="Willis A."/>
            <person name="Lee E.M.F."/>
        </authorList>
    </citation>
    <scope>NUCLEOTIDE SEQUENCE [LARGE SCALE GENOMIC DNA]</scope>
    <source>
        <strain evidence="5 6">CS-549</strain>
    </source>
</reference>
<dbReference type="PRINTS" id="PR00320">
    <property type="entry name" value="GPROTEINBRPT"/>
</dbReference>
<dbReference type="PROSITE" id="PS00678">
    <property type="entry name" value="WD_REPEATS_1"/>
    <property type="match status" value="3"/>
</dbReference>
<evidence type="ECO:0000256" key="4">
    <source>
        <dbReference type="SAM" id="Phobius"/>
    </source>
</evidence>
<name>A0ABT4ZP13_9CYAN</name>
<feature type="repeat" description="WD" evidence="3">
    <location>
        <begin position="243"/>
        <end position="284"/>
    </location>
</feature>
<dbReference type="PROSITE" id="PS50294">
    <property type="entry name" value="WD_REPEATS_REGION"/>
    <property type="match status" value="5"/>
</dbReference>
<dbReference type="InterPro" id="IPR011047">
    <property type="entry name" value="Quinoprotein_ADH-like_sf"/>
</dbReference>
<dbReference type="Gene3D" id="2.60.40.1080">
    <property type="match status" value="1"/>
</dbReference>
<dbReference type="SUPFAM" id="SSF50998">
    <property type="entry name" value="Quinoprotein alcohol dehydrogenase-like"/>
    <property type="match status" value="1"/>
</dbReference>
<evidence type="ECO:0000313" key="5">
    <source>
        <dbReference type="EMBL" id="MDB9441138.1"/>
    </source>
</evidence>
<dbReference type="Proteomes" id="UP001211711">
    <property type="component" value="Unassembled WGS sequence"/>
</dbReference>
<organism evidence="5 6">
    <name type="scientific">Sphaerospermopsis kisseleviana CS-549</name>
    <dbReference type="NCBI Taxonomy" id="3021783"/>
    <lineage>
        <taxon>Bacteria</taxon>
        <taxon>Bacillati</taxon>
        <taxon>Cyanobacteriota</taxon>
        <taxon>Cyanophyceae</taxon>
        <taxon>Nostocales</taxon>
        <taxon>Aphanizomenonaceae</taxon>
        <taxon>Sphaerospermopsis</taxon>
        <taxon>Sphaerospermopsis kisseleviana</taxon>
    </lineage>
</organism>
<comment type="caution">
    <text evidence="5">The sequence shown here is derived from an EMBL/GenBank/DDBJ whole genome shotgun (WGS) entry which is preliminary data.</text>
</comment>
<evidence type="ECO:0000313" key="6">
    <source>
        <dbReference type="Proteomes" id="UP001211711"/>
    </source>
</evidence>
<keyword evidence="4" id="KW-0812">Transmembrane</keyword>
<accession>A0ABT4ZP13</accession>
<feature type="repeat" description="WD" evidence="3">
    <location>
        <begin position="1420"/>
        <end position="1461"/>
    </location>
</feature>
<dbReference type="EMBL" id="JAQMTI010000095">
    <property type="protein sequence ID" value="MDB9441138.1"/>
    <property type="molecule type" value="Genomic_DNA"/>
</dbReference>
<dbReference type="InterPro" id="IPR019775">
    <property type="entry name" value="WD40_repeat_CS"/>
</dbReference>
<keyword evidence="6" id="KW-1185">Reference proteome</keyword>
<dbReference type="PANTHER" id="PTHR19848:SF8">
    <property type="entry name" value="F-BOX AND WD REPEAT DOMAIN CONTAINING 7"/>
    <property type="match status" value="1"/>
</dbReference>
<dbReference type="InterPro" id="IPR015943">
    <property type="entry name" value="WD40/YVTN_repeat-like_dom_sf"/>
</dbReference>
<gene>
    <name evidence="5" type="ORF">PN497_07145</name>
</gene>
<dbReference type="InterPro" id="IPR001680">
    <property type="entry name" value="WD40_rpt"/>
</dbReference>
<dbReference type="InterPro" id="IPR020472">
    <property type="entry name" value="WD40_PAC1"/>
</dbReference>
<feature type="repeat" description="WD" evidence="3">
    <location>
        <begin position="157"/>
        <end position="198"/>
    </location>
</feature>
<keyword evidence="2" id="KW-0677">Repeat</keyword>
<feature type="transmembrane region" description="Helical" evidence="4">
    <location>
        <begin position="331"/>
        <end position="352"/>
    </location>
</feature>
<keyword evidence="4" id="KW-0472">Membrane</keyword>
<feature type="repeat" description="WD" evidence="3">
    <location>
        <begin position="1378"/>
        <end position="1419"/>
    </location>
</feature>
<dbReference type="SMART" id="SM00320">
    <property type="entry name" value="WD40"/>
    <property type="match status" value="12"/>
</dbReference>
<sequence length="1686" mass="189410">MNTKLNQIQHRLAIGNEQERLAALAELLECGQQGFDCFMEHSLKDKSEKVQQSAYWILHEYNPYLKSSTEEGRKIHPTDTITCLAISPNNKIIVGGTWQKIWVWDLQTGEILYSLFGHSHWVLSVAISPDGNTLVSGSADQTIKIWNLTNGKLTKTLNGHSSWVNAVSISKDGNTIVSGSSDKTIKTWNLQSGVLKKNIQEDDNLSSVLCLAISHDNKVIVGGCTNNKIVLFDLETGKIIRSLEGHNSWIQGIIITSDNQQLISASRNGEIKFWQVVSSSKDNSYKLNRRTFFIQGVIDIVSIGLCILIAGKVRTFFDYSSDQLLSILVRSIADILASGLFIFVAFLGRGIFGIVDDSSSTKLPVQSLEFIKTDKYELPIYALNDYPINDYPINNHIFIFCHGTTIKVYSRNEKKIISTMFEESGFIGAVTTSSNGNIIASAGNNWLRLWNFKTGKPLHTLKGLSYPRLSEIIIIHSSQEIFFGESHLFTVKGLDQNKIEIDIDINQVKWKATGGKIKDGLFTAGEREGKFNIKSSVGIFEVSLPIKIIEPPRITQLILYTTRLTIEFGQSQKIIGQILDQRGNIMPNETIPWTEIAGGEIDKDGYFKAGYVAGNFELIAVVGSIRNIVNVQIIEPPKLSQLVMVSSTFNLFVKESFYFVVKGIDQYGNDITISQVSWKASQGIIDNQGLYTAENQEEKIIIQASVGDISTFVEVEIREPSRLTRIEISPSSIILLPGKSCYFSIKGYDQRDEEMSVNNIRWKTTDGLINEYGNFYTFDYQKGICEISANVGSLIATAEVNVPVVLKHLEISPQEIELEPEEEYQFTLNAFDQRNDSLDIQGVRWKTTGGIINNNGVFQGDYSSSEITITATLENISVNAKVIILPVLISLKITPKSSYLHPHETQLFKIKGTDQYGNDITISQVSWDASSGIIDKQGLYTAGKQEEKVIIKASVGNISTSIEVEIREPSRLTRIEISPSSIILLPNESCYFSVTGYDQRYEEMSVNNITWTTTDGLINEYGSFYTFDYQKGICQVSAKVSNLTTTAEVNVPVVLKGLAISPQEIELKPEEEYQFTLIAFDQTGELLNTENVIWKSTKGGNINDSGLLEVDYNTELEITVSATIDNISVNAKVIILPVLRRLEITPAFVYLNPGEERLFIVNGIDQFGQEIDPGEVYWQTTGGKIDQNGNFIIIVENNEVILDSKVIVYSKSVFKYSRKKRDFFLFLGIINLILFKLISYEELISDVLNPNIESPGLEAIDVDSTDYDSPTSNTESNDKIANIREIILIFFREISDFLEGWIVKKSKRILAKFFKSLSMFFFNEASAKLSAYADVIVLQAAENPYKDFECLQILEHHSHWVGSVDENPYKDFECLQILEYHSHWVGSLAITPDGQKLISASWDKTIGIFKLNTYQVIDVLKNHTDDVECIAITPDGQEIISAGWDDTITFWDLNTGCLINTYDFSHRVVLVAVTPDGQYLISGEFSQTLKIWCLKNKQIINVIKPRSVDNDHPFYWHKCITITPDSQRVIVARKKIEVYDIYTGKLQNIVGGDLGWVYALAITPDGGKLISSYDKKIIVWDLTTKSQEIMLVLNSYADRNIDLAITPDGQRLVSCGLRNHNTPELDNKSFIEIWDLNNGERIHYIQEYTTEHNLIYCLAITPDGKRIVTGYQNGIIKVWGNPILNS</sequence>
<keyword evidence="1 3" id="KW-0853">WD repeat</keyword>
<evidence type="ECO:0000256" key="2">
    <source>
        <dbReference type="ARBA" id="ARBA00022737"/>
    </source>
</evidence>
<feature type="repeat" description="WD" evidence="3">
    <location>
        <begin position="1468"/>
        <end position="1502"/>
    </location>
</feature>
<protein>
    <submittedName>
        <fullName evidence="5">WD40 repeat domain-containing protein</fullName>
    </submittedName>
</protein>
<evidence type="ECO:0000256" key="1">
    <source>
        <dbReference type="ARBA" id="ARBA00022574"/>
    </source>
</evidence>
<dbReference type="Pfam" id="PF00400">
    <property type="entry name" value="WD40"/>
    <property type="match status" value="9"/>
</dbReference>
<keyword evidence="4" id="KW-1133">Transmembrane helix</keyword>
<dbReference type="CDD" id="cd00200">
    <property type="entry name" value="WD40"/>
    <property type="match status" value="2"/>
</dbReference>
<dbReference type="Gene3D" id="2.130.10.10">
    <property type="entry name" value="YVTN repeat-like/Quinoprotein amine dehydrogenase"/>
    <property type="match status" value="5"/>
</dbReference>